<dbReference type="InterPro" id="IPR001753">
    <property type="entry name" value="Enoyl-CoA_hydra/iso"/>
</dbReference>
<evidence type="ECO:0000256" key="1">
    <source>
        <dbReference type="ARBA" id="ARBA00005254"/>
    </source>
</evidence>
<sequence length="262" mass="27314">MTDASTPLARDEAVHDELVHYAVADSVATITLDSPANRNALSRRLVTELVGHLERAGEDGDVRVVLVESSGRVFCSGADLAEATTEGMEVGARRIVDLQRLIATLDKPVVTKNLGAVRAGGIGIVAAADVAVSAEDATFALTEVKLGLAAAIISLTVHHRMSPRAAALTTLGGEVFSGAEAAAYGLVTRAVPADRLDDEVAAICASLATGAAQGLRESKRILNRDLVARIDALGDEMATTSARLFASDEAREAMNAFLSRKK</sequence>
<accession>A0ABU5K872</accession>
<evidence type="ECO:0000313" key="2">
    <source>
        <dbReference type="EMBL" id="MDZ5661169.1"/>
    </source>
</evidence>
<comment type="similarity">
    <text evidence="1">Belongs to the enoyl-CoA hydratase/isomerase family.</text>
</comment>
<dbReference type="EMBL" id="JAXQPW010000001">
    <property type="protein sequence ID" value="MDZ5661169.1"/>
    <property type="molecule type" value="Genomic_DNA"/>
</dbReference>
<dbReference type="Proteomes" id="UP001291999">
    <property type="component" value="Unassembled WGS sequence"/>
</dbReference>
<dbReference type="PANTHER" id="PTHR42964">
    <property type="entry name" value="ENOYL-COA HYDRATASE"/>
    <property type="match status" value="1"/>
</dbReference>
<dbReference type="InterPro" id="IPR051683">
    <property type="entry name" value="Enoyl-CoA_Hydratase/Isomerase"/>
</dbReference>
<keyword evidence="3" id="KW-1185">Reference proteome</keyword>
<proteinExistence type="inferred from homology"/>
<reference evidence="2 3" key="1">
    <citation type="submission" date="2023-11" db="EMBL/GenBank/DDBJ databases">
        <title>Novel species in genus Nocardioides.</title>
        <authorList>
            <person name="Zhou H."/>
        </authorList>
    </citation>
    <scope>NUCLEOTIDE SEQUENCE [LARGE SCALE GENOMIC DNA]</scope>
    <source>
        <strain evidence="2 3">S-58</strain>
    </source>
</reference>
<comment type="caution">
    <text evidence="2">The sequence shown here is derived from an EMBL/GenBank/DDBJ whole genome shotgun (WGS) entry which is preliminary data.</text>
</comment>
<dbReference type="Gene3D" id="3.90.226.10">
    <property type="entry name" value="2-enoyl-CoA Hydratase, Chain A, domain 1"/>
    <property type="match status" value="1"/>
</dbReference>
<dbReference type="InterPro" id="IPR014748">
    <property type="entry name" value="Enoyl-CoA_hydra_C"/>
</dbReference>
<dbReference type="SUPFAM" id="SSF52096">
    <property type="entry name" value="ClpP/crotonase"/>
    <property type="match status" value="1"/>
</dbReference>
<dbReference type="Gene3D" id="1.10.12.10">
    <property type="entry name" value="Lyase 2-enoyl-coa Hydratase, Chain A, domain 2"/>
    <property type="match status" value="1"/>
</dbReference>
<dbReference type="Pfam" id="PF00378">
    <property type="entry name" value="ECH_1"/>
    <property type="match status" value="1"/>
</dbReference>
<dbReference type="CDD" id="cd06558">
    <property type="entry name" value="crotonase-like"/>
    <property type="match status" value="1"/>
</dbReference>
<dbReference type="PANTHER" id="PTHR42964:SF1">
    <property type="entry name" value="POLYKETIDE BIOSYNTHESIS ENOYL-COA HYDRATASE PKSH-RELATED"/>
    <property type="match status" value="1"/>
</dbReference>
<gene>
    <name evidence="2" type="ORF">SFC79_05275</name>
</gene>
<dbReference type="RefSeq" id="WP_322423512.1">
    <property type="nucleotide sequence ID" value="NZ_JAXQPW010000001.1"/>
</dbReference>
<organism evidence="2 3">
    <name type="scientific">Nocardioides renjunii</name>
    <dbReference type="NCBI Taxonomy" id="3095075"/>
    <lineage>
        <taxon>Bacteria</taxon>
        <taxon>Bacillati</taxon>
        <taxon>Actinomycetota</taxon>
        <taxon>Actinomycetes</taxon>
        <taxon>Propionibacteriales</taxon>
        <taxon>Nocardioidaceae</taxon>
        <taxon>Nocardioides</taxon>
    </lineage>
</organism>
<protein>
    <submittedName>
        <fullName evidence="2">Enoyl-CoA hydratase-related protein</fullName>
    </submittedName>
</protein>
<dbReference type="InterPro" id="IPR029045">
    <property type="entry name" value="ClpP/crotonase-like_dom_sf"/>
</dbReference>
<evidence type="ECO:0000313" key="3">
    <source>
        <dbReference type="Proteomes" id="UP001291999"/>
    </source>
</evidence>
<name>A0ABU5K872_9ACTN</name>